<sequence length="176" mass="20162">MRRFLLLDDEINVLYALKRALRACLSEKDMSVEIFTEPEQALLRSGEVAFDVVISDYHMPQMNGVEFLAMVKGLQPDAVRLILSASTEFETVMSAINRAEVFRYIPKPWLIEDFKATLALVLERRDQLMANQRLADELRVQRGQLTPQELEARRLEAEEPGITKVNWGPDGSVRLE</sequence>
<dbReference type="InterPro" id="IPR001789">
    <property type="entry name" value="Sig_transdc_resp-reg_receiver"/>
</dbReference>
<evidence type="ECO:0000256" key="2">
    <source>
        <dbReference type="PROSITE-ProRule" id="PRU00169"/>
    </source>
</evidence>
<evidence type="ECO:0000259" key="3">
    <source>
        <dbReference type="PROSITE" id="PS50110"/>
    </source>
</evidence>
<dbReference type="SUPFAM" id="SSF52172">
    <property type="entry name" value="CheY-like"/>
    <property type="match status" value="1"/>
</dbReference>
<gene>
    <name evidence="4" type="ORF">SAMN06295970_12614</name>
</gene>
<name>A0ABY1QT98_9BURK</name>
<dbReference type="PANTHER" id="PTHR44591">
    <property type="entry name" value="STRESS RESPONSE REGULATOR PROTEIN 1"/>
    <property type="match status" value="1"/>
</dbReference>
<evidence type="ECO:0000313" key="5">
    <source>
        <dbReference type="Proteomes" id="UP001158049"/>
    </source>
</evidence>
<dbReference type="RefSeq" id="WP_283444881.1">
    <property type="nucleotide sequence ID" value="NZ_FXUL01000026.1"/>
</dbReference>
<feature type="modified residue" description="4-aspartylphosphate" evidence="2">
    <location>
        <position position="56"/>
    </location>
</feature>
<dbReference type="Pfam" id="PF00072">
    <property type="entry name" value="Response_reg"/>
    <property type="match status" value="1"/>
</dbReference>
<evidence type="ECO:0000256" key="1">
    <source>
        <dbReference type="ARBA" id="ARBA00022553"/>
    </source>
</evidence>
<feature type="domain" description="Response regulatory" evidence="3">
    <location>
        <begin position="3"/>
        <end position="122"/>
    </location>
</feature>
<dbReference type="InterPro" id="IPR050595">
    <property type="entry name" value="Bact_response_regulator"/>
</dbReference>
<evidence type="ECO:0000313" key="4">
    <source>
        <dbReference type="EMBL" id="SMP77172.1"/>
    </source>
</evidence>
<comment type="caution">
    <text evidence="4">The sequence shown here is derived from an EMBL/GenBank/DDBJ whole genome shotgun (WGS) entry which is preliminary data.</text>
</comment>
<dbReference type="PANTHER" id="PTHR44591:SF19">
    <property type="entry name" value="TWO-COMPONENT RESPONSE REGULATOR-RELATED"/>
    <property type="match status" value="1"/>
</dbReference>
<accession>A0ABY1QT98</accession>
<dbReference type="Proteomes" id="UP001158049">
    <property type="component" value="Unassembled WGS sequence"/>
</dbReference>
<dbReference type="PROSITE" id="PS50110">
    <property type="entry name" value="RESPONSE_REGULATORY"/>
    <property type="match status" value="1"/>
</dbReference>
<dbReference type="EMBL" id="FXUL01000026">
    <property type="protein sequence ID" value="SMP77172.1"/>
    <property type="molecule type" value="Genomic_DNA"/>
</dbReference>
<keyword evidence="5" id="KW-1185">Reference proteome</keyword>
<dbReference type="InterPro" id="IPR011006">
    <property type="entry name" value="CheY-like_superfamily"/>
</dbReference>
<keyword evidence="1 2" id="KW-0597">Phosphoprotein</keyword>
<protein>
    <submittedName>
        <fullName evidence="4">Response regulator receiver domain-containing protein</fullName>
    </submittedName>
</protein>
<proteinExistence type="predicted"/>
<reference evidence="4 5" key="1">
    <citation type="submission" date="2017-05" db="EMBL/GenBank/DDBJ databases">
        <authorList>
            <person name="Varghese N."/>
            <person name="Submissions S."/>
        </authorList>
    </citation>
    <scope>NUCLEOTIDE SEQUENCE [LARGE SCALE GENOMIC DNA]</scope>
    <source>
        <strain evidence="4 5">DSM 26001</strain>
    </source>
</reference>
<organism evidence="4 5">
    <name type="scientific">Noviherbaspirillum suwonense</name>
    <dbReference type="NCBI Taxonomy" id="1224511"/>
    <lineage>
        <taxon>Bacteria</taxon>
        <taxon>Pseudomonadati</taxon>
        <taxon>Pseudomonadota</taxon>
        <taxon>Betaproteobacteria</taxon>
        <taxon>Burkholderiales</taxon>
        <taxon>Oxalobacteraceae</taxon>
        <taxon>Noviherbaspirillum</taxon>
    </lineage>
</organism>
<dbReference type="SMART" id="SM00448">
    <property type="entry name" value="REC"/>
    <property type="match status" value="1"/>
</dbReference>
<dbReference type="Gene3D" id="3.40.50.2300">
    <property type="match status" value="1"/>
</dbReference>